<reference evidence="1 2" key="1">
    <citation type="submission" date="2021-06" db="EMBL/GenBank/DDBJ databases">
        <title>Caerostris darwini draft genome.</title>
        <authorList>
            <person name="Kono N."/>
            <person name="Arakawa K."/>
        </authorList>
    </citation>
    <scope>NUCLEOTIDE SEQUENCE [LARGE SCALE GENOMIC DNA]</scope>
</reference>
<dbReference type="EMBL" id="BPLQ01009159">
    <property type="protein sequence ID" value="GIY42184.1"/>
    <property type="molecule type" value="Genomic_DNA"/>
</dbReference>
<name>A0AAV4T7L3_9ARAC</name>
<dbReference type="AlphaFoldDB" id="A0AAV4T7L3"/>
<keyword evidence="2" id="KW-1185">Reference proteome</keyword>
<comment type="caution">
    <text evidence="1">The sequence shown here is derived from an EMBL/GenBank/DDBJ whole genome shotgun (WGS) entry which is preliminary data.</text>
</comment>
<protein>
    <submittedName>
        <fullName evidence="1">Uncharacterized protein</fullName>
    </submittedName>
</protein>
<organism evidence="1 2">
    <name type="scientific">Caerostris darwini</name>
    <dbReference type="NCBI Taxonomy" id="1538125"/>
    <lineage>
        <taxon>Eukaryota</taxon>
        <taxon>Metazoa</taxon>
        <taxon>Ecdysozoa</taxon>
        <taxon>Arthropoda</taxon>
        <taxon>Chelicerata</taxon>
        <taxon>Arachnida</taxon>
        <taxon>Araneae</taxon>
        <taxon>Araneomorphae</taxon>
        <taxon>Entelegynae</taxon>
        <taxon>Araneoidea</taxon>
        <taxon>Araneidae</taxon>
        <taxon>Caerostris</taxon>
    </lineage>
</organism>
<dbReference type="Proteomes" id="UP001054837">
    <property type="component" value="Unassembled WGS sequence"/>
</dbReference>
<accession>A0AAV4T7L3</accession>
<proteinExistence type="predicted"/>
<evidence type="ECO:0000313" key="1">
    <source>
        <dbReference type="EMBL" id="GIY42184.1"/>
    </source>
</evidence>
<sequence length="139" mass="15956">MFENLLLHPCEHPPPSFRSGMNDIYLLLLLLWRRYLLSKYSVTVSPHRKGVEKEVTDSLLSYPHPPFSYNRNVSKNKAAERKRYFANATLAIPVISPPSPPRKKNRGEGFELRNLRVVIFCQKEDGDGGNHFLETTSSD</sequence>
<evidence type="ECO:0000313" key="2">
    <source>
        <dbReference type="Proteomes" id="UP001054837"/>
    </source>
</evidence>
<gene>
    <name evidence="1" type="ORF">CDAR_589381</name>
</gene>